<dbReference type="InterPro" id="IPR002059">
    <property type="entry name" value="CSP_DNA-bd"/>
</dbReference>
<dbReference type="SMART" id="SM00357">
    <property type="entry name" value="CSP"/>
    <property type="match status" value="2"/>
</dbReference>
<organism evidence="2 3">
    <name type="scientific">Aestuariivirga litoralis</name>
    <dbReference type="NCBI Taxonomy" id="2650924"/>
    <lineage>
        <taxon>Bacteria</taxon>
        <taxon>Pseudomonadati</taxon>
        <taxon>Pseudomonadota</taxon>
        <taxon>Alphaproteobacteria</taxon>
        <taxon>Hyphomicrobiales</taxon>
        <taxon>Aestuariivirgaceae</taxon>
        <taxon>Aestuariivirga</taxon>
    </lineage>
</organism>
<dbReference type="InterPro" id="IPR050181">
    <property type="entry name" value="Cold_shock_domain"/>
</dbReference>
<keyword evidence="3" id="KW-1185">Reference proteome</keyword>
<reference evidence="3" key="1">
    <citation type="submission" date="2018-06" db="EMBL/GenBank/DDBJ databases">
        <title>Aestuariibacter litoralis strain KCTC 52945T.</title>
        <authorList>
            <person name="Li X."/>
            <person name="Salam N."/>
            <person name="Li J.-L."/>
            <person name="Chen Y.-M."/>
            <person name="Yang Z.-W."/>
            <person name="Zhang L.-Y."/>
            <person name="Han M.-X."/>
            <person name="Xiao M."/>
            <person name="Li W.-J."/>
        </authorList>
    </citation>
    <scope>NUCLEOTIDE SEQUENCE [LARGE SCALE GENOMIC DNA]</scope>
    <source>
        <strain evidence="3">KCTC 52945</strain>
    </source>
</reference>
<dbReference type="PRINTS" id="PR00050">
    <property type="entry name" value="COLDSHOCK"/>
</dbReference>
<dbReference type="CDD" id="cd04458">
    <property type="entry name" value="CSP_CDS"/>
    <property type="match status" value="2"/>
</dbReference>
<dbReference type="Pfam" id="PF00313">
    <property type="entry name" value="CSD"/>
    <property type="match status" value="2"/>
</dbReference>
<dbReference type="PROSITE" id="PS51857">
    <property type="entry name" value="CSD_2"/>
    <property type="match status" value="2"/>
</dbReference>
<dbReference type="InterPro" id="IPR012340">
    <property type="entry name" value="NA-bd_OB-fold"/>
</dbReference>
<evidence type="ECO:0000313" key="2">
    <source>
        <dbReference type="EMBL" id="PZF76298.1"/>
    </source>
</evidence>
<dbReference type="AlphaFoldDB" id="A0A2W2B8A9"/>
<dbReference type="SUPFAM" id="SSF50249">
    <property type="entry name" value="Nucleic acid-binding proteins"/>
    <property type="match status" value="2"/>
</dbReference>
<dbReference type="PANTHER" id="PTHR11544">
    <property type="entry name" value="COLD SHOCK DOMAIN CONTAINING PROTEINS"/>
    <property type="match status" value="1"/>
</dbReference>
<name>A0A2W2B8A9_9HYPH</name>
<feature type="domain" description="CSD" evidence="1">
    <location>
        <begin position="118"/>
        <end position="183"/>
    </location>
</feature>
<dbReference type="EMBL" id="QKVK01000006">
    <property type="protein sequence ID" value="PZF76298.1"/>
    <property type="molecule type" value="Genomic_DNA"/>
</dbReference>
<dbReference type="Proteomes" id="UP000248795">
    <property type="component" value="Unassembled WGS sequence"/>
</dbReference>
<evidence type="ECO:0000259" key="1">
    <source>
        <dbReference type="PROSITE" id="PS51857"/>
    </source>
</evidence>
<dbReference type="GO" id="GO:0005829">
    <property type="term" value="C:cytosol"/>
    <property type="evidence" value="ECO:0007669"/>
    <property type="project" value="UniProtKB-ARBA"/>
</dbReference>
<dbReference type="InterPro" id="IPR011129">
    <property type="entry name" value="CSD"/>
</dbReference>
<proteinExistence type="predicted"/>
<evidence type="ECO:0000313" key="3">
    <source>
        <dbReference type="Proteomes" id="UP000248795"/>
    </source>
</evidence>
<accession>A0A2W2B8A9</accession>
<sequence>MAVSGEVKGGTATTQADALDSNIRIVQVSGLVKWFDVGRGYGFIIPDNGMQDVLLHLSCLKRDGFEAPLEGTRVVCEAVARQKGYQCLRVLAVDPSTAINPVERRPRTHTTVTPSSAWIRAKVKWFNRARGFGFASEGDGQPDIFIHMETLRKTAIADLQPDSWIYIRFGDGPKGKMAAEVRLSLEGGPAHTQ</sequence>
<comment type="caution">
    <text evidence="2">The sequence shown here is derived from an EMBL/GenBank/DDBJ whole genome shotgun (WGS) entry which is preliminary data.</text>
</comment>
<protein>
    <submittedName>
        <fullName evidence="2">Cold-shock protein</fullName>
    </submittedName>
</protein>
<feature type="domain" description="CSD" evidence="1">
    <location>
        <begin position="27"/>
        <end position="92"/>
    </location>
</feature>
<dbReference type="GO" id="GO:0003676">
    <property type="term" value="F:nucleic acid binding"/>
    <property type="evidence" value="ECO:0007669"/>
    <property type="project" value="InterPro"/>
</dbReference>
<dbReference type="RefSeq" id="WP_111199135.1">
    <property type="nucleotide sequence ID" value="NZ_QKVK01000006.1"/>
</dbReference>
<gene>
    <name evidence="2" type="ORF">DK847_14000</name>
</gene>
<dbReference type="Gene3D" id="2.40.50.140">
    <property type="entry name" value="Nucleic acid-binding proteins"/>
    <property type="match status" value="2"/>
</dbReference>